<dbReference type="AlphaFoldDB" id="A0A0G4MX32"/>
<organism evidence="8 9">
    <name type="scientific">Verticillium longisporum</name>
    <name type="common">Verticillium dahliae var. longisporum</name>
    <dbReference type="NCBI Taxonomy" id="100787"/>
    <lineage>
        <taxon>Eukaryota</taxon>
        <taxon>Fungi</taxon>
        <taxon>Dikarya</taxon>
        <taxon>Ascomycota</taxon>
        <taxon>Pezizomycotina</taxon>
        <taxon>Sordariomycetes</taxon>
        <taxon>Hypocreomycetidae</taxon>
        <taxon>Glomerellales</taxon>
        <taxon>Plectosphaerellaceae</taxon>
        <taxon>Verticillium</taxon>
    </lineage>
</organism>
<evidence type="ECO:0000313" key="9">
    <source>
        <dbReference type="Proteomes" id="UP000044602"/>
    </source>
</evidence>
<feature type="compositionally biased region" description="Polar residues" evidence="5">
    <location>
        <begin position="259"/>
        <end position="284"/>
    </location>
</feature>
<name>A0A0G4MX32_VERLO</name>
<dbReference type="GO" id="GO:0071944">
    <property type="term" value="C:cell periphery"/>
    <property type="evidence" value="ECO:0007669"/>
    <property type="project" value="UniProtKB-ARBA"/>
</dbReference>
<accession>A0A0G4MX32</accession>
<dbReference type="STRING" id="100787.A0A0G4MX32"/>
<evidence type="ECO:0000256" key="7">
    <source>
        <dbReference type="SAM" id="SignalP"/>
    </source>
</evidence>
<feature type="signal peptide" evidence="7">
    <location>
        <begin position="1"/>
        <end position="24"/>
    </location>
</feature>
<feature type="compositionally biased region" description="Gly residues" evidence="5">
    <location>
        <begin position="196"/>
        <end position="208"/>
    </location>
</feature>
<comment type="subcellular location">
    <subcellularLocation>
        <location evidence="1">Membrane</location>
        <topology evidence="1">Single-pass membrane protein</topology>
    </subcellularLocation>
</comment>
<feature type="compositionally biased region" description="Low complexity" evidence="5">
    <location>
        <begin position="152"/>
        <end position="195"/>
    </location>
</feature>
<evidence type="ECO:0000256" key="5">
    <source>
        <dbReference type="SAM" id="MobiDB-lite"/>
    </source>
</evidence>
<feature type="chain" id="PRO_5002567425" description="Mid2 domain-containing protein" evidence="7">
    <location>
        <begin position="25"/>
        <end position="311"/>
    </location>
</feature>
<evidence type="ECO:0000256" key="4">
    <source>
        <dbReference type="ARBA" id="ARBA00023136"/>
    </source>
</evidence>
<feature type="transmembrane region" description="Helical" evidence="6">
    <location>
        <begin position="214"/>
        <end position="235"/>
    </location>
</feature>
<feature type="region of interest" description="Disordered" evidence="5">
    <location>
        <begin position="253"/>
        <end position="311"/>
    </location>
</feature>
<dbReference type="EMBL" id="CVQH01025638">
    <property type="protein sequence ID" value="CRK38709.1"/>
    <property type="molecule type" value="Genomic_DNA"/>
</dbReference>
<reference evidence="8 9" key="1">
    <citation type="submission" date="2015-05" db="EMBL/GenBank/DDBJ databases">
        <authorList>
            <person name="Wang D.B."/>
            <person name="Wang M."/>
        </authorList>
    </citation>
    <scope>NUCLEOTIDE SEQUENCE [LARGE SCALE GENOMIC DNA]</scope>
    <source>
        <strain evidence="8">VL1</strain>
    </source>
</reference>
<dbReference type="Proteomes" id="UP000044602">
    <property type="component" value="Unassembled WGS sequence"/>
</dbReference>
<keyword evidence="9" id="KW-1185">Reference proteome</keyword>
<evidence type="ECO:0008006" key="10">
    <source>
        <dbReference type="Google" id="ProtNLM"/>
    </source>
</evidence>
<dbReference type="InterPro" id="IPR051694">
    <property type="entry name" value="Immunoregulatory_rcpt-like"/>
</dbReference>
<evidence type="ECO:0000256" key="3">
    <source>
        <dbReference type="ARBA" id="ARBA00022989"/>
    </source>
</evidence>
<keyword evidence="3 6" id="KW-1133">Transmembrane helix</keyword>
<keyword evidence="7" id="KW-0732">Signal</keyword>
<keyword evidence="4 6" id="KW-0472">Membrane</keyword>
<proteinExistence type="predicted"/>
<dbReference type="PANTHER" id="PTHR15549">
    <property type="entry name" value="PAIRED IMMUNOGLOBULIN-LIKE TYPE 2 RECEPTOR"/>
    <property type="match status" value="1"/>
</dbReference>
<gene>
    <name evidence="8" type="ORF">BN1708_007872</name>
</gene>
<evidence type="ECO:0000256" key="1">
    <source>
        <dbReference type="ARBA" id="ARBA00004167"/>
    </source>
</evidence>
<keyword evidence="2 6" id="KW-0812">Transmembrane</keyword>
<feature type="compositionally biased region" description="Basic and acidic residues" evidence="5">
    <location>
        <begin position="287"/>
        <end position="311"/>
    </location>
</feature>
<evidence type="ECO:0000256" key="6">
    <source>
        <dbReference type="SAM" id="Phobius"/>
    </source>
</evidence>
<dbReference type="GO" id="GO:0016020">
    <property type="term" value="C:membrane"/>
    <property type="evidence" value="ECO:0007669"/>
    <property type="project" value="UniProtKB-SubCell"/>
</dbReference>
<evidence type="ECO:0000256" key="2">
    <source>
        <dbReference type="ARBA" id="ARBA00022692"/>
    </source>
</evidence>
<protein>
    <recommendedName>
        <fullName evidence="10">Mid2 domain-containing protein</fullName>
    </recommendedName>
</protein>
<feature type="region of interest" description="Disordered" evidence="5">
    <location>
        <begin position="152"/>
        <end position="208"/>
    </location>
</feature>
<evidence type="ECO:0000313" key="8">
    <source>
        <dbReference type="EMBL" id="CRK38709.1"/>
    </source>
</evidence>
<sequence length="311" mass="32234">MGLISVARPLLLVFLLFLAGTAWAQNDDDDDSSSQAKNITCYGVGGKSYDDNYKCPGSNACCGSVDLCLPNRLCKSVGMSDDIFIRGPCSINPYDEEECAQICLYSENTGNGRFPQVTICTDGSYCCNNDPQCCARGRGTFLDARGKVIDNPTASSSSSASSSATSSASTSSATAAAASTTASEPPTSETPADSGSGNGSSSGSGSGDGLGLKVGLGLGIPLAAIVVALGVWFLVRRRKRAVEPVEVSEAGQYYAKGSSPPQSTFVDSQTPTPRASPLSAQYQVSEMDAKPKQVHELEGTSTRDRGTAELH</sequence>